<keyword evidence="2" id="KW-0285">Flavoprotein</keyword>
<accession>H0E3E4</accession>
<name>H0E3E4_9ACTN</name>
<dbReference type="InterPro" id="IPR020946">
    <property type="entry name" value="Flavin_mOase-like"/>
</dbReference>
<gene>
    <name evidence="5" type="ORF">PAI11_13120</name>
</gene>
<evidence type="ECO:0000256" key="2">
    <source>
        <dbReference type="ARBA" id="ARBA00022630"/>
    </source>
</evidence>
<comment type="similarity">
    <text evidence="1">Belongs to the FAD-binding monooxygenase family.</text>
</comment>
<evidence type="ECO:0000256" key="1">
    <source>
        <dbReference type="ARBA" id="ARBA00010139"/>
    </source>
</evidence>
<proteinExistence type="inferred from homology"/>
<keyword evidence="4 5" id="KW-0560">Oxidoreductase</keyword>
<evidence type="ECO:0000256" key="4">
    <source>
        <dbReference type="ARBA" id="ARBA00023002"/>
    </source>
</evidence>
<dbReference type="GO" id="GO:0050660">
    <property type="term" value="F:flavin adenine dinucleotide binding"/>
    <property type="evidence" value="ECO:0007669"/>
    <property type="project" value="InterPro"/>
</dbReference>
<evidence type="ECO:0000313" key="5">
    <source>
        <dbReference type="EMBL" id="EHN11796.1"/>
    </source>
</evidence>
<dbReference type="Proteomes" id="UP000005143">
    <property type="component" value="Unassembled WGS sequence"/>
</dbReference>
<evidence type="ECO:0000256" key="3">
    <source>
        <dbReference type="ARBA" id="ARBA00022827"/>
    </source>
</evidence>
<dbReference type="SUPFAM" id="SSF51905">
    <property type="entry name" value="FAD/NAD(P)-binding domain"/>
    <property type="match status" value="3"/>
</dbReference>
<evidence type="ECO:0000313" key="6">
    <source>
        <dbReference type="Proteomes" id="UP000005143"/>
    </source>
</evidence>
<dbReference type="GO" id="GO:0018667">
    <property type="term" value="F:cyclohexanone monooxygenase activity"/>
    <property type="evidence" value="ECO:0007669"/>
    <property type="project" value="UniProtKB-EC"/>
</dbReference>
<dbReference type="InterPro" id="IPR036188">
    <property type="entry name" value="FAD/NAD-bd_sf"/>
</dbReference>
<dbReference type="Gene3D" id="3.50.50.60">
    <property type="entry name" value="FAD/NAD(P)-binding domain"/>
    <property type="match status" value="2"/>
</dbReference>
<organism evidence="5 6">
    <name type="scientific">Patulibacter medicamentivorans</name>
    <dbReference type="NCBI Taxonomy" id="1097667"/>
    <lineage>
        <taxon>Bacteria</taxon>
        <taxon>Bacillati</taxon>
        <taxon>Actinomycetota</taxon>
        <taxon>Thermoleophilia</taxon>
        <taxon>Solirubrobacterales</taxon>
        <taxon>Patulibacteraceae</taxon>
        <taxon>Patulibacter</taxon>
    </lineage>
</organism>
<dbReference type="PANTHER" id="PTHR42877:SF4">
    <property type="entry name" value="FAD_NAD(P)-BINDING DOMAIN-CONTAINING PROTEIN-RELATED"/>
    <property type="match status" value="1"/>
</dbReference>
<dbReference type="GO" id="GO:0050661">
    <property type="term" value="F:NADP binding"/>
    <property type="evidence" value="ECO:0007669"/>
    <property type="project" value="InterPro"/>
</dbReference>
<dbReference type="InterPro" id="IPR051209">
    <property type="entry name" value="FAD-bind_Monooxygenase_sf"/>
</dbReference>
<keyword evidence="3" id="KW-0274">FAD</keyword>
<dbReference type="EC" id="1.14.13.22" evidence="5"/>
<dbReference type="AlphaFoldDB" id="H0E3E4"/>
<reference evidence="5 6" key="1">
    <citation type="journal article" date="2013" name="Biodegradation">
        <title>Quantitative proteomic analysis of ibuprofen-degrading Patulibacter sp. strain I11.</title>
        <authorList>
            <person name="Almeida B."/>
            <person name="Kjeldal H."/>
            <person name="Lolas I."/>
            <person name="Knudsen A.D."/>
            <person name="Carvalho G."/>
            <person name="Nielsen K.L."/>
            <person name="Barreto Crespo M.T."/>
            <person name="Stensballe A."/>
            <person name="Nielsen J.L."/>
        </authorList>
    </citation>
    <scope>NUCLEOTIDE SEQUENCE [LARGE SCALE GENOMIC DNA]</scope>
    <source>
        <strain evidence="5 6">I11</strain>
    </source>
</reference>
<keyword evidence="6" id="KW-1185">Reference proteome</keyword>
<dbReference type="GO" id="GO:0004499">
    <property type="term" value="F:N,N-dimethylaniline monooxygenase activity"/>
    <property type="evidence" value="ECO:0007669"/>
    <property type="project" value="InterPro"/>
</dbReference>
<comment type="caution">
    <text evidence="5">The sequence shown here is derived from an EMBL/GenBank/DDBJ whole genome shotgun (WGS) entry which is preliminary data.</text>
</comment>
<protein>
    <submittedName>
        <fullName evidence="5">Cyclohexanone monooxygenase</fullName>
        <ecNumber evidence="5">1.14.13.22</ecNumber>
    </submittedName>
</protein>
<sequence>MPSIIYQFSYAMNEDWKRRFGSQAEIRAYLDDVARRFGILDHVRFGTAVEGVAYDDDSGRWTVTLADGSSERFDVVACANGQLSRPKVPDVPGRETFAGAQFHSARWDHDVDLAGKRVAVVGSGASAVQIVPAIVDAAAHVTVIQRSANWIVNKYDWAPSRLEQVLLTRIPPLMQLYHLAMWWWFEARVPLIYRWIDPLRRLWEAHLRRGIRRKVGDPAKAAAVTPDYALGCNRVLLSSQWYPTIARDDVSVVASGVERVTESGLIAGDGTVVDADVLVWSTGFTPTEYLAPMRISGRDGRDLHRQWRDGPEAYLGLATPGFPNLFMVYGPNTGSLTNTIIFLLERQAAYIRQAVEHLRAADVASVEVREDVHRRFNERVQARLRKTVFTTGCPGWYATESGKVTQVWPGSHVAYARATARFRAEDYHQRPAVAAAREPVAG</sequence>
<keyword evidence="5" id="KW-0503">Monooxygenase</keyword>
<dbReference type="PANTHER" id="PTHR42877">
    <property type="entry name" value="L-ORNITHINE N(5)-MONOOXYGENASE-RELATED"/>
    <property type="match status" value="1"/>
</dbReference>
<dbReference type="Pfam" id="PF00743">
    <property type="entry name" value="FMO-like"/>
    <property type="match status" value="1"/>
</dbReference>
<dbReference type="EMBL" id="AGUD01000067">
    <property type="protein sequence ID" value="EHN11796.1"/>
    <property type="molecule type" value="Genomic_DNA"/>
</dbReference>
<dbReference type="PATRIC" id="fig|1097667.3.peg.1308"/>